<organism evidence="1 2">
    <name type="scientific">Elysia crispata</name>
    <name type="common">lettuce slug</name>
    <dbReference type="NCBI Taxonomy" id="231223"/>
    <lineage>
        <taxon>Eukaryota</taxon>
        <taxon>Metazoa</taxon>
        <taxon>Spiralia</taxon>
        <taxon>Lophotrochozoa</taxon>
        <taxon>Mollusca</taxon>
        <taxon>Gastropoda</taxon>
        <taxon>Heterobranchia</taxon>
        <taxon>Euthyneura</taxon>
        <taxon>Panpulmonata</taxon>
        <taxon>Sacoglossa</taxon>
        <taxon>Placobranchoidea</taxon>
        <taxon>Plakobranchidae</taxon>
        <taxon>Elysia</taxon>
    </lineage>
</organism>
<keyword evidence="2" id="KW-1185">Reference proteome</keyword>
<dbReference type="EMBL" id="JAWDGP010001278">
    <property type="protein sequence ID" value="KAK3793138.1"/>
    <property type="molecule type" value="Genomic_DNA"/>
</dbReference>
<dbReference type="AlphaFoldDB" id="A0AAE1E530"/>
<reference evidence="1" key="1">
    <citation type="journal article" date="2023" name="G3 (Bethesda)">
        <title>A reference genome for the long-term kleptoplast-retaining sea slug Elysia crispata morphotype clarki.</title>
        <authorList>
            <person name="Eastman K.E."/>
            <person name="Pendleton A.L."/>
            <person name="Shaikh M.A."/>
            <person name="Suttiyut T."/>
            <person name="Ogas R."/>
            <person name="Tomko P."/>
            <person name="Gavelis G."/>
            <person name="Widhalm J.R."/>
            <person name="Wisecaver J.H."/>
        </authorList>
    </citation>
    <scope>NUCLEOTIDE SEQUENCE</scope>
    <source>
        <strain evidence="1">ECLA1</strain>
    </source>
</reference>
<name>A0AAE1E530_9GAST</name>
<dbReference type="Proteomes" id="UP001283361">
    <property type="component" value="Unassembled WGS sequence"/>
</dbReference>
<evidence type="ECO:0000313" key="2">
    <source>
        <dbReference type="Proteomes" id="UP001283361"/>
    </source>
</evidence>
<evidence type="ECO:0000313" key="1">
    <source>
        <dbReference type="EMBL" id="KAK3793138.1"/>
    </source>
</evidence>
<proteinExistence type="predicted"/>
<accession>A0AAE1E530</accession>
<comment type="caution">
    <text evidence="1">The sequence shown here is derived from an EMBL/GenBank/DDBJ whole genome shotgun (WGS) entry which is preliminary data.</text>
</comment>
<protein>
    <submittedName>
        <fullName evidence="1">Uncharacterized protein</fullName>
    </submittedName>
</protein>
<sequence>MEGVSEIEEKEIECFHSDEIHANACCDYVSACLCEGKQPSPMWVFLCTVSKYEEEKIRVHAEVNAWMTQMSHRQRRLRGGYAVQERVRQVSYSSSSVQNKKTGLKLDLAVRKAELSILQV</sequence>
<gene>
    <name evidence="1" type="ORF">RRG08_024971</name>
</gene>